<dbReference type="InterPro" id="IPR050640">
    <property type="entry name" value="Bact_2-comp_sensor_kinase"/>
</dbReference>
<dbReference type="Proteomes" id="UP001501734">
    <property type="component" value="Unassembled WGS sequence"/>
</dbReference>
<dbReference type="PANTHER" id="PTHR34220">
    <property type="entry name" value="SENSOR HISTIDINE KINASE YPDA"/>
    <property type="match status" value="1"/>
</dbReference>
<dbReference type="PANTHER" id="PTHR34220:SF7">
    <property type="entry name" value="SENSOR HISTIDINE KINASE YPDA"/>
    <property type="match status" value="1"/>
</dbReference>
<feature type="domain" description="HAMP" evidence="7">
    <location>
        <begin position="308"/>
        <end position="360"/>
    </location>
</feature>
<dbReference type="Pfam" id="PF06580">
    <property type="entry name" value="His_kinase"/>
    <property type="match status" value="1"/>
</dbReference>
<dbReference type="RefSeq" id="WP_344910326.1">
    <property type="nucleotide sequence ID" value="NZ_BAABDL010000036.1"/>
</dbReference>
<organism evidence="8 9">
    <name type="scientific">Amphibacillus indicireducens</name>
    <dbReference type="NCBI Taxonomy" id="1076330"/>
    <lineage>
        <taxon>Bacteria</taxon>
        <taxon>Bacillati</taxon>
        <taxon>Bacillota</taxon>
        <taxon>Bacilli</taxon>
        <taxon>Bacillales</taxon>
        <taxon>Bacillaceae</taxon>
        <taxon>Amphibacillus</taxon>
    </lineage>
</organism>
<evidence type="ECO:0000259" key="7">
    <source>
        <dbReference type="PROSITE" id="PS50885"/>
    </source>
</evidence>
<evidence type="ECO:0000256" key="4">
    <source>
        <dbReference type="ARBA" id="ARBA00022679"/>
    </source>
</evidence>
<sequence>MKGVSHQTFRKRLFSRLLIMYHIVILPIIILGLYLYIWSYNNASDELSRHTENQLNMYLEGLNREIAWMESQQYNLLQDNELQSVAITWDVMSNVDRKESMHYLVNRLRAIQGTSAYIENISIHIRSIGKTISSIYSVQDFEDAYYASIYSGFTNPSYFINILNESLTLTVGNMSQDIDGVPFYLVEIELDKSKLQQSLDSINLYENNGLFLIGSNQELLWKSSDASTDILFEYLDQVPFEEDTQVLKINDDHYQFNQASLNERNLTVISYIPEDVVKRPLGIFKHWVWIFGVFVVIAIVGYAYYTYRLVHQPLLTLVNAFRKVEKGNLDQQIEQDSSGEFGYIYDRFNKMITRLQNLIDRNYKQTLMVQKAELKQLQSQINPHFLYNSFFILNSLAQTEDIERIEQFTLMLGEYFKFITRNEENTVDLKSEVKHARMYTEIQNMRFSRRIKVDFGELPQELEKIKVPKLIIQPIIENAYKYSLENKAEAGLLRVSFLKMNSEVHIIVEDNGGLINELEIDSLNERLRDTETKQELTGLVNIHRRIVLTYGEGSGIYLSKSELDGLKVDVRLVIKED</sequence>
<keyword evidence="9" id="KW-1185">Reference proteome</keyword>
<keyword evidence="6" id="KW-0812">Transmembrane</keyword>
<dbReference type="InterPro" id="IPR003660">
    <property type="entry name" value="HAMP_dom"/>
</dbReference>
<keyword evidence="2" id="KW-1003">Cell membrane</keyword>
<accession>A0ABP7VBT8</accession>
<evidence type="ECO:0000256" key="3">
    <source>
        <dbReference type="ARBA" id="ARBA00022553"/>
    </source>
</evidence>
<feature type="transmembrane region" description="Helical" evidence="6">
    <location>
        <begin position="287"/>
        <end position="305"/>
    </location>
</feature>
<proteinExistence type="predicted"/>
<dbReference type="PROSITE" id="PS50885">
    <property type="entry name" value="HAMP"/>
    <property type="match status" value="1"/>
</dbReference>
<gene>
    <name evidence="8" type="ORF">GCM10022410_06730</name>
</gene>
<reference evidence="9" key="1">
    <citation type="journal article" date="2019" name="Int. J. Syst. Evol. Microbiol.">
        <title>The Global Catalogue of Microorganisms (GCM) 10K type strain sequencing project: providing services to taxonomists for standard genome sequencing and annotation.</title>
        <authorList>
            <consortium name="The Broad Institute Genomics Platform"/>
            <consortium name="The Broad Institute Genome Sequencing Center for Infectious Disease"/>
            <person name="Wu L."/>
            <person name="Ma J."/>
        </authorList>
    </citation>
    <scope>NUCLEOTIDE SEQUENCE [LARGE SCALE GENOMIC DNA]</scope>
    <source>
        <strain evidence="9">JCM 17250</strain>
    </source>
</reference>
<keyword evidence="5 6" id="KW-0472">Membrane</keyword>
<keyword evidence="6" id="KW-1133">Transmembrane helix</keyword>
<dbReference type="SUPFAM" id="SSF55874">
    <property type="entry name" value="ATPase domain of HSP90 chaperone/DNA topoisomerase II/histidine kinase"/>
    <property type="match status" value="1"/>
</dbReference>
<dbReference type="SUPFAM" id="SSF158472">
    <property type="entry name" value="HAMP domain-like"/>
    <property type="match status" value="1"/>
</dbReference>
<feature type="transmembrane region" description="Helical" evidence="6">
    <location>
        <begin position="18"/>
        <end position="38"/>
    </location>
</feature>
<protein>
    <recommendedName>
        <fullName evidence="7">HAMP domain-containing protein</fullName>
    </recommendedName>
</protein>
<keyword evidence="3" id="KW-0597">Phosphoprotein</keyword>
<dbReference type="InterPro" id="IPR010559">
    <property type="entry name" value="Sig_transdc_His_kin_internal"/>
</dbReference>
<evidence type="ECO:0000256" key="6">
    <source>
        <dbReference type="SAM" id="Phobius"/>
    </source>
</evidence>
<evidence type="ECO:0000256" key="2">
    <source>
        <dbReference type="ARBA" id="ARBA00022475"/>
    </source>
</evidence>
<dbReference type="InterPro" id="IPR036890">
    <property type="entry name" value="HATPase_C_sf"/>
</dbReference>
<evidence type="ECO:0000256" key="1">
    <source>
        <dbReference type="ARBA" id="ARBA00004651"/>
    </source>
</evidence>
<dbReference type="EMBL" id="BAABDL010000036">
    <property type="protein sequence ID" value="GAA4062583.1"/>
    <property type="molecule type" value="Genomic_DNA"/>
</dbReference>
<name>A0ABP7VBT8_9BACI</name>
<keyword evidence="4" id="KW-0808">Transferase</keyword>
<dbReference type="Pfam" id="PF00672">
    <property type="entry name" value="HAMP"/>
    <property type="match status" value="1"/>
</dbReference>
<dbReference type="Gene3D" id="6.10.340.10">
    <property type="match status" value="1"/>
</dbReference>
<dbReference type="Gene3D" id="3.30.565.10">
    <property type="entry name" value="Histidine kinase-like ATPase, C-terminal domain"/>
    <property type="match status" value="1"/>
</dbReference>
<evidence type="ECO:0000256" key="5">
    <source>
        <dbReference type="ARBA" id="ARBA00023136"/>
    </source>
</evidence>
<dbReference type="SMART" id="SM00304">
    <property type="entry name" value="HAMP"/>
    <property type="match status" value="1"/>
</dbReference>
<evidence type="ECO:0000313" key="8">
    <source>
        <dbReference type="EMBL" id="GAA4062583.1"/>
    </source>
</evidence>
<evidence type="ECO:0000313" key="9">
    <source>
        <dbReference type="Proteomes" id="UP001501734"/>
    </source>
</evidence>
<comment type="subcellular location">
    <subcellularLocation>
        <location evidence="1">Cell membrane</location>
        <topology evidence="1">Multi-pass membrane protein</topology>
    </subcellularLocation>
</comment>
<comment type="caution">
    <text evidence="8">The sequence shown here is derived from an EMBL/GenBank/DDBJ whole genome shotgun (WGS) entry which is preliminary data.</text>
</comment>
<dbReference type="CDD" id="cd06225">
    <property type="entry name" value="HAMP"/>
    <property type="match status" value="1"/>
</dbReference>